<dbReference type="Gene3D" id="1.10.10.10">
    <property type="entry name" value="Winged helix-like DNA-binding domain superfamily/Winged helix DNA-binding domain"/>
    <property type="match status" value="1"/>
</dbReference>
<dbReference type="AlphaFoldDB" id="A0A7C4L3I4"/>
<dbReference type="Pfam" id="PF01022">
    <property type="entry name" value="HTH_5"/>
    <property type="match status" value="1"/>
</dbReference>
<dbReference type="GO" id="GO:0003700">
    <property type="term" value="F:DNA-binding transcription factor activity"/>
    <property type="evidence" value="ECO:0007669"/>
    <property type="project" value="InterPro"/>
</dbReference>
<protein>
    <submittedName>
        <fullName evidence="5">Transcriptional regulator</fullName>
    </submittedName>
</protein>
<organism evidence="5">
    <name type="scientific">Bellilinea caldifistulae</name>
    <dbReference type="NCBI Taxonomy" id="360411"/>
    <lineage>
        <taxon>Bacteria</taxon>
        <taxon>Bacillati</taxon>
        <taxon>Chloroflexota</taxon>
        <taxon>Anaerolineae</taxon>
        <taxon>Anaerolineales</taxon>
        <taxon>Anaerolineaceae</taxon>
        <taxon>Bellilinea</taxon>
    </lineage>
</organism>
<dbReference type="InterPro" id="IPR051011">
    <property type="entry name" value="Metal_resp_trans_reg"/>
</dbReference>
<dbReference type="InterPro" id="IPR001845">
    <property type="entry name" value="HTH_ArsR_DNA-bd_dom"/>
</dbReference>
<keyword evidence="2" id="KW-0238">DNA-binding</keyword>
<dbReference type="InterPro" id="IPR011991">
    <property type="entry name" value="ArsR-like_HTH"/>
</dbReference>
<evidence type="ECO:0000256" key="2">
    <source>
        <dbReference type="ARBA" id="ARBA00023125"/>
    </source>
</evidence>
<evidence type="ECO:0000259" key="4">
    <source>
        <dbReference type="PROSITE" id="PS50987"/>
    </source>
</evidence>
<keyword evidence="1" id="KW-0805">Transcription regulation</keyword>
<accession>A0A7C4L3I4</accession>
<dbReference type="InterPro" id="IPR036388">
    <property type="entry name" value="WH-like_DNA-bd_sf"/>
</dbReference>
<comment type="caution">
    <text evidence="5">The sequence shown here is derived from an EMBL/GenBank/DDBJ whole genome shotgun (WGS) entry which is preliminary data.</text>
</comment>
<dbReference type="GO" id="GO:0003677">
    <property type="term" value="F:DNA binding"/>
    <property type="evidence" value="ECO:0007669"/>
    <property type="project" value="UniProtKB-KW"/>
</dbReference>
<evidence type="ECO:0000256" key="1">
    <source>
        <dbReference type="ARBA" id="ARBA00023015"/>
    </source>
</evidence>
<dbReference type="NCBIfam" id="NF033788">
    <property type="entry name" value="HTH_metalloreg"/>
    <property type="match status" value="1"/>
</dbReference>
<dbReference type="CDD" id="cd00090">
    <property type="entry name" value="HTH_ARSR"/>
    <property type="match status" value="1"/>
</dbReference>
<name>A0A7C4L3I4_9CHLR</name>
<evidence type="ECO:0000313" key="5">
    <source>
        <dbReference type="EMBL" id="HGS88501.1"/>
    </source>
</evidence>
<feature type="domain" description="HTH arsR-type" evidence="4">
    <location>
        <begin position="4"/>
        <end position="98"/>
    </location>
</feature>
<dbReference type="PANTHER" id="PTHR43132">
    <property type="entry name" value="ARSENICAL RESISTANCE OPERON REPRESSOR ARSR-RELATED"/>
    <property type="match status" value="1"/>
</dbReference>
<dbReference type="EMBL" id="DSXR01000128">
    <property type="protein sequence ID" value="HGS88501.1"/>
    <property type="molecule type" value="Genomic_DNA"/>
</dbReference>
<sequence>MTPAAINQFESTAQIFKALSHPARIAILEILRNGEECVCHLEAILGYRQAYLSQQLAVLREAGILADRREGWNIFYRIVHPQILQILDLSRQCLPRESQEIPLLQAEDCECPKCKRKDTSSSGVIQKAALKITGNQLD</sequence>
<dbReference type="SMART" id="SM00418">
    <property type="entry name" value="HTH_ARSR"/>
    <property type="match status" value="1"/>
</dbReference>
<dbReference type="SUPFAM" id="SSF46785">
    <property type="entry name" value="Winged helix' DNA-binding domain"/>
    <property type="match status" value="1"/>
</dbReference>
<dbReference type="PROSITE" id="PS50987">
    <property type="entry name" value="HTH_ARSR_2"/>
    <property type="match status" value="1"/>
</dbReference>
<gene>
    <name evidence="5" type="ORF">ENT17_12935</name>
</gene>
<dbReference type="InterPro" id="IPR036390">
    <property type="entry name" value="WH_DNA-bd_sf"/>
</dbReference>
<reference evidence="5" key="1">
    <citation type="journal article" date="2020" name="mSystems">
        <title>Genome- and Community-Level Interaction Insights into Carbon Utilization and Element Cycling Functions of Hydrothermarchaeota in Hydrothermal Sediment.</title>
        <authorList>
            <person name="Zhou Z."/>
            <person name="Liu Y."/>
            <person name="Xu W."/>
            <person name="Pan J."/>
            <person name="Luo Z.H."/>
            <person name="Li M."/>
        </authorList>
    </citation>
    <scope>NUCLEOTIDE SEQUENCE [LARGE SCALE GENOMIC DNA]</scope>
    <source>
        <strain evidence="5">SpSt-556</strain>
    </source>
</reference>
<dbReference type="PANTHER" id="PTHR43132:SF2">
    <property type="entry name" value="ARSENICAL RESISTANCE OPERON REPRESSOR ARSR-RELATED"/>
    <property type="match status" value="1"/>
</dbReference>
<proteinExistence type="predicted"/>
<evidence type="ECO:0000256" key="3">
    <source>
        <dbReference type="ARBA" id="ARBA00023163"/>
    </source>
</evidence>
<keyword evidence="3" id="KW-0804">Transcription</keyword>
<dbReference type="PRINTS" id="PR00778">
    <property type="entry name" value="HTHARSR"/>
</dbReference>